<dbReference type="InterPro" id="IPR051053">
    <property type="entry name" value="ECH/Chromodomain_protein"/>
</dbReference>
<dbReference type="Gene3D" id="3.90.226.10">
    <property type="entry name" value="2-enoyl-CoA Hydratase, Chain A, domain 1"/>
    <property type="match status" value="1"/>
</dbReference>
<gene>
    <name evidence="2" type="ORF">HY912_22585</name>
</gene>
<dbReference type="Pfam" id="PF00378">
    <property type="entry name" value="ECH_1"/>
    <property type="match status" value="1"/>
</dbReference>
<evidence type="ECO:0000313" key="3">
    <source>
        <dbReference type="Proteomes" id="UP000807825"/>
    </source>
</evidence>
<dbReference type="SUPFAM" id="SSF52096">
    <property type="entry name" value="ClpP/crotonase"/>
    <property type="match status" value="1"/>
</dbReference>
<sequence length="265" mass="29008">MGYNTILLRKEDGVSLINLNRPKAMNAINDEMRSELGEAIDKVEADDDARVLIITGSGNAFSAGADLNEFNDSYAQFRQSGRMGEFGGPDLALQFARFPKPIIAAINGVAVGWGMTMPVACDIRLASPKARFAAPFVRVGLTPEFGSCYLLQRLIGYGLAADLFFSARMVDANEALAMGLVNRIVPHEHLLSEALSLAQAIAAHPRAALLRTKELLRRGMFESPLEGWIEHEAAVFMECMTGREHHEAVLNLLAELARKPKKQID</sequence>
<dbReference type="GO" id="GO:0003824">
    <property type="term" value="F:catalytic activity"/>
    <property type="evidence" value="ECO:0007669"/>
    <property type="project" value="UniProtKB-ARBA"/>
</dbReference>
<dbReference type="InterPro" id="IPR001753">
    <property type="entry name" value="Enoyl-CoA_hydra/iso"/>
</dbReference>
<dbReference type="PANTHER" id="PTHR43684">
    <property type="match status" value="1"/>
</dbReference>
<evidence type="ECO:0000256" key="1">
    <source>
        <dbReference type="ARBA" id="ARBA00005254"/>
    </source>
</evidence>
<dbReference type="PANTHER" id="PTHR43684:SF4">
    <property type="entry name" value="ENOYL-COA HYDRATASE_ISOMERASE FAMILY PROTEIN (AFU_ORTHOLOGUE AFUA_1G01890)"/>
    <property type="match status" value="1"/>
</dbReference>
<dbReference type="EMBL" id="JACRDE010000590">
    <property type="protein sequence ID" value="MBI5252291.1"/>
    <property type="molecule type" value="Genomic_DNA"/>
</dbReference>
<dbReference type="AlphaFoldDB" id="A0A9D6V561"/>
<protein>
    <submittedName>
        <fullName evidence="2">Enoyl-CoA hydratase/isomerase family protein</fullName>
    </submittedName>
</protein>
<organism evidence="2 3">
    <name type="scientific">Desulfomonile tiedjei</name>
    <dbReference type="NCBI Taxonomy" id="2358"/>
    <lineage>
        <taxon>Bacteria</taxon>
        <taxon>Pseudomonadati</taxon>
        <taxon>Thermodesulfobacteriota</taxon>
        <taxon>Desulfomonilia</taxon>
        <taxon>Desulfomonilales</taxon>
        <taxon>Desulfomonilaceae</taxon>
        <taxon>Desulfomonile</taxon>
    </lineage>
</organism>
<dbReference type="InterPro" id="IPR029045">
    <property type="entry name" value="ClpP/crotonase-like_dom_sf"/>
</dbReference>
<comment type="caution">
    <text evidence="2">The sequence shown here is derived from an EMBL/GenBank/DDBJ whole genome shotgun (WGS) entry which is preliminary data.</text>
</comment>
<dbReference type="Proteomes" id="UP000807825">
    <property type="component" value="Unassembled WGS sequence"/>
</dbReference>
<evidence type="ECO:0000313" key="2">
    <source>
        <dbReference type="EMBL" id="MBI5252291.1"/>
    </source>
</evidence>
<comment type="similarity">
    <text evidence="1">Belongs to the enoyl-CoA hydratase/isomerase family.</text>
</comment>
<accession>A0A9D6V561</accession>
<proteinExistence type="inferred from homology"/>
<reference evidence="2" key="1">
    <citation type="submission" date="2020-07" db="EMBL/GenBank/DDBJ databases">
        <title>Huge and variable diversity of episymbiotic CPR bacteria and DPANN archaea in groundwater ecosystems.</title>
        <authorList>
            <person name="He C.Y."/>
            <person name="Keren R."/>
            <person name="Whittaker M."/>
            <person name="Farag I.F."/>
            <person name="Doudna J."/>
            <person name="Cate J.H.D."/>
            <person name="Banfield J.F."/>
        </authorList>
    </citation>
    <scope>NUCLEOTIDE SEQUENCE</scope>
    <source>
        <strain evidence="2">NC_groundwater_1664_Pr3_B-0.1um_52_9</strain>
    </source>
</reference>
<dbReference type="CDD" id="cd06558">
    <property type="entry name" value="crotonase-like"/>
    <property type="match status" value="1"/>
</dbReference>
<name>A0A9D6V561_9BACT</name>